<dbReference type="PANTHER" id="PTHR43309:SF3">
    <property type="entry name" value="5-OXOPROLINASE SUBUNIT C"/>
    <property type="match status" value="1"/>
</dbReference>
<dbReference type="Gene3D" id="2.40.100.10">
    <property type="entry name" value="Cyclophilin-like"/>
    <property type="match status" value="1"/>
</dbReference>
<dbReference type="InterPro" id="IPR052708">
    <property type="entry name" value="PxpC"/>
</dbReference>
<evidence type="ECO:0000256" key="2">
    <source>
        <dbReference type="ARBA" id="ARBA00022801"/>
    </source>
</evidence>
<dbReference type="InterPro" id="IPR029000">
    <property type="entry name" value="Cyclophilin-like_dom_sf"/>
</dbReference>
<dbReference type="SMART" id="SM00797">
    <property type="entry name" value="AHS2"/>
    <property type="match status" value="1"/>
</dbReference>
<dbReference type="Proteomes" id="UP000427071">
    <property type="component" value="Chromosome"/>
</dbReference>
<dbReference type="SUPFAM" id="SSF50891">
    <property type="entry name" value="Cyclophilin-like"/>
    <property type="match status" value="1"/>
</dbReference>
<gene>
    <name evidence="5" type="primary">kipA</name>
    <name evidence="5" type="ORF">CKALI_07920</name>
</gene>
<keyword evidence="6" id="KW-1185">Reference proteome</keyword>
<dbReference type="AlphaFoldDB" id="A0A6B8VUP4"/>
<reference evidence="6" key="1">
    <citation type="submission" date="2019-11" db="EMBL/GenBank/DDBJ databases">
        <title>Complete genome sequence of Corynebacterium kalinowskii 1959, a novel Corynebacterium species isolated from soil of a small paddock in Vilsendorf, Germany.</title>
        <authorList>
            <person name="Schaffert L."/>
            <person name="Ruwe M."/>
            <person name="Milse J."/>
            <person name="Hanuschka K."/>
            <person name="Ortseifen V."/>
            <person name="Droste J."/>
            <person name="Brandt D."/>
            <person name="Schlueter L."/>
            <person name="Kutter Y."/>
            <person name="Vinke S."/>
            <person name="Viehoefer P."/>
            <person name="Jacob L."/>
            <person name="Luebke N.-C."/>
            <person name="Schulte-Berndt E."/>
            <person name="Hain C."/>
            <person name="Linder M."/>
            <person name="Schmidt P."/>
            <person name="Wollenschlaeger L."/>
            <person name="Luttermann T."/>
            <person name="Thieme E."/>
            <person name="Hassa J."/>
            <person name="Haak M."/>
            <person name="Wittchen M."/>
            <person name="Mentz A."/>
            <person name="Persicke M."/>
            <person name="Busche T."/>
            <person name="Ruckert C."/>
        </authorList>
    </citation>
    <scope>NUCLEOTIDE SEQUENCE [LARGE SCALE GENOMIC DNA]</scope>
    <source>
        <strain evidence="6">1959</strain>
    </source>
</reference>
<evidence type="ECO:0000256" key="1">
    <source>
        <dbReference type="ARBA" id="ARBA00022741"/>
    </source>
</evidence>
<keyword evidence="3" id="KW-0067">ATP-binding</keyword>
<protein>
    <submittedName>
        <fullName evidence="5">KipI antagonist</fullName>
    </submittedName>
</protein>
<accession>A0A6B8VUP4</accession>
<dbReference type="RefSeq" id="WP_231580438.1">
    <property type="nucleotide sequence ID" value="NZ_CP046452.1"/>
</dbReference>
<dbReference type="PANTHER" id="PTHR43309">
    <property type="entry name" value="5-OXOPROLINASE SUBUNIT C"/>
    <property type="match status" value="1"/>
</dbReference>
<dbReference type="Pfam" id="PF02626">
    <property type="entry name" value="CT_A_B"/>
    <property type="match status" value="1"/>
</dbReference>
<name>A0A6B8VUP4_9CORY</name>
<organism evidence="5 6">
    <name type="scientific">Corynebacterium kalinowskii</name>
    <dbReference type="NCBI Taxonomy" id="2675216"/>
    <lineage>
        <taxon>Bacteria</taxon>
        <taxon>Bacillati</taxon>
        <taxon>Actinomycetota</taxon>
        <taxon>Actinomycetes</taxon>
        <taxon>Mycobacteriales</taxon>
        <taxon>Corynebacteriaceae</taxon>
        <taxon>Corynebacterium</taxon>
    </lineage>
</organism>
<evidence type="ECO:0000313" key="5">
    <source>
        <dbReference type="EMBL" id="QGU02446.1"/>
    </source>
</evidence>
<sequence>MLKVVQSGPQMLFQDLGRFGMAGSGVAPSGTFDRMSAARANHAMGNAPTAPVVEILLGGVELEALTATQLVLTGMRCQIELVHAGGGVTATYSNVIIDLGPGDRVRIALAQDGMRGYLAVRGGFRPAHVLGSSSTDVMSGIGPAPIITGDLLNIGDEIAEPAWWPRLRELPALWPREGVRTLAVVLGPRADWFAEDSLEAFFGQTYEVSDRSNRIGLRLTAEIALERAVENELPSEGMVRGSIQIPPNGMPVVFGPDYPVTGGYPVIGVLTRRSSDYSAQCAPGDKVRFVRAH</sequence>
<keyword evidence="2" id="KW-0378">Hydrolase</keyword>
<evidence type="ECO:0000256" key="3">
    <source>
        <dbReference type="ARBA" id="ARBA00022840"/>
    </source>
</evidence>
<dbReference type="GO" id="GO:0005524">
    <property type="term" value="F:ATP binding"/>
    <property type="evidence" value="ECO:0007669"/>
    <property type="project" value="UniProtKB-KW"/>
</dbReference>
<dbReference type="InterPro" id="IPR003778">
    <property type="entry name" value="CT_A_B"/>
</dbReference>
<dbReference type="GO" id="GO:0016787">
    <property type="term" value="F:hydrolase activity"/>
    <property type="evidence" value="ECO:0007669"/>
    <property type="project" value="UniProtKB-KW"/>
</dbReference>
<dbReference type="KEGG" id="ckw:CKALI_07920"/>
<feature type="domain" description="Carboxyltransferase" evidence="4">
    <location>
        <begin position="23"/>
        <end position="293"/>
    </location>
</feature>
<dbReference type="EMBL" id="CP046452">
    <property type="protein sequence ID" value="QGU02446.1"/>
    <property type="molecule type" value="Genomic_DNA"/>
</dbReference>
<proteinExistence type="predicted"/>
<evidence type="ECO:0000259" key="4">
    <source>
        <dbReference type="SMART" id="SM00797"/>
    </source>
</evidence>
<keyword evidence="1" id="KW-0547">Nucleotide-binding</keyword>
<evidence type="ECO:0000313" key="6">
    <source>
        <dbReference type="Proteomes" id="UP000427071"/>
    </source>
</evidence>